<proteinExistence type="predicted"/>
<dbReference type="Proteomes" id="UP000831536">
    <property type="component" value="Segment"/>
</dbReference>
<keyword evidence="2" id="KW-1185">Reference proteome</keyword>
<reference evidence="1" key="1">
    <citation type="journal article" date="2022" name="J. Appl. Microbiol.">
        <title>Bacteriophage-Antibiotic Combinations Against Multidrug-Resistant Pseudomonas aeruginosa.</title>
        <authorList>
            <person name="Holger D."/>
            <person name="Lev K.L."/>
            <person name="Kebriaei R."/>
            <person name="Morrisette T."/>
            <person name="Shah R."/>
            <person name="Alexander J."/>
            <person name="Lehman S.M."/>
            <person name="Rybak M.J."/>
        </authorList>
    </citation>
    <scope>NUCLEOTIDE SEQUENCE</scope>
</reference>
<protein>
    <submittedName>
        <fullName evidence="1">Uncharacterized protein</fullName>
    </submittedName>
</protein>
<sequence>MNDTVKRIDDVIEALQEIRKVHGNLKVVETEHGDLVWSYFDPHIVYLTQTQNHYMEQVDYISECDEVAVHVGGAG</sequence>
<evidence type="ECO:0000313" key="2">
    <source>
        <dbReference type="Proteomes" id="UP000831536"/>
    </source>
</evidence>
<evidence type="ECO:0000313" key="1">
    <source>
        <dbReference type="EMBL" id="UPW35843.1"/>
    </source>
</evidence>
<organism evidence="1 2">
    <name type="scientific">Pseudomonas phage EM</name>
    <dbReference type="NCBI Taxonomy" id="2936914"/>
    <lineage>
        <taxon>Viruses</taxon>
        <taxon>Duplodnaviria</taxon>
        <taxon>Heunggongvirae</taxon>
        <taxon>Uroviricota</taxon>
        <taxon>Caudoviricetes</taxon>
        <taxon>Vandenendeviridae</taxon>
        <taxon>Skurskavirinae</taxon>
        <taxon>Baldwinvirus</taxon>
        <taxon>Baldwinvirus EM</taxon>
    </lineage>
</organism>
<gene>
    <name evidence="1" type="ORF">EM_041</name>
</gene>
<dbReference type="EMBL" id="ON169972">
    <property type="protein sequence ID" value="UPW35843.1"/>
    <property type="molecule type" value="Genomic_DNA"/>
</dbReference>
<accession>A0AAE9HG07</accession>
<name>A0AAE9HG07_9CAUD</name>